<dbReference type="EMBL" id="BAAAQK010000003">
    <property type="protein sequence ID" value="GAA1834445.1"/>
    <property type="molecule type" value="Genomic_DNA"/>
</dbReference>
<evidence type="ECO:0000313" key="2">
    <source>
        <dbReference type="EMBL" id="GAA1834445.1"/>
    </source>
</evidence>
<keyword evidence="1" id="KW-1133">Transmembrane helix</keyword>
<evidence type="ECO:0000313" key="3">
    <source>
        <dbReference type="Proteomes" id="UP001500449"/>
    </source>
</evidence>
<sequence>MALVFLAIFAIAGMDPVAQVFAWMAGTATLGVLALMALTCGAVLVFFRRERVDPRPWHTLIAPALGLAGLLACLWLTVANFPTLIGGSPALAAGIGAVLVLAFVVGALWSRRPTAVPAGGTA</sequence>
<reference evidence="2 3" key="1">
    <citation type="journal article" date="2019" name="Int. J. Syst. Evol. Microbiol.">
        <title>The Global Catalogue of Microorganisms (GCM) 10K type strain sequencing project: providing services to taxonomists for standard genome sequencing and annotation.</title>
        <authorList>
            <consortium name="The Broad Institute Genomics Platform"/>
            <consortium name="The Broad Institute Genome Sequencing Center for Infectious Disease"/>
            <person name="Wu L."/>
            <person name="Ma J."/>
        </authorList>
    </citation>
    <scope>NUCLEOTIDE SEQUENCE [LARGE SCALE GENOMIC DNA]</scope>
    <source>
        <strain evidence="2 3">JCM 16009</strain>
    </source>
</reference>
<gene>
    <name evidence="2" type="ORF">GCM10009836_10840</name>
</gene>
<comment type="caution">
    <text evidence="2">The sequence shown here is derived from an EMBL/GenBank/DDBJ whole genome shotgun (WGS) entry which is preliminary data.</text>
</comment>
<accession>A0ABN2MR22</accession>
<keyword evidence="1" id="KW-0812">Transmembrane</keyword>
<proteinExistence type="predicted"/>
<feature type="transmembrane region" description="Helical" evidence="1">
    <location>
        <begin position="59"/>
        <end position="78"/>
    </location>
</feature>
<dbReference type="Proteomes" id="UP001500449">
    <property type="component" value="Unassembled WGS sequence"/>
</dbReference>
<protein>
    <recommendedName>
        <fullName evidence="4">Amino acid permease</fullName>
    </recommendedName>
</protein>
<evidence type="ECO:0000256" key="1">
    <source>
        <dbReference type="SAM" id="Phobius"/>
    </source>
</evidence>
<feature type="transmembrane region" description="Helical" evidence="1">
    <location>
        <begin position="28"/>
        <end position="47"/>
    </location>
</feature>
<feature type="transmembrane region" description="Helical" evidence="1">
    <location>
        <begin position="90"/>
        <end position="109"/>
    </location>
</feature>
<keyword evidence="3" id="KW-1185">Reference proteome</keyword>
<name>A0ABN2MR22_9PSEU</name>
<keyword evidence="1" id="KW-0472">Membrane</keyword>
<organism evidence="2 3">
    <name type="scientific">Pseudonocardia ailaonensis</name>
    <dbReference type="NCBI Taxonomy" id="367279"/>
    <lineage>
        <taxon>Bacteria</taxon>
        <taxon>Bacillati</taxon>
        <taxon>Actinomycetota</taxon>
        <taxon>Actinomycetes</taxon>
        <taxon>Pseudonocardiales</taxon>
        <taxon>Pseudonocardiaceae</taxon>
        <taxon>Pseudonocardia</taxon>
    </lineage>
</organism>
<dbReference type="RefSeq" id="WP_425565733.1">
    <property type="nucleotide sequence ID" value="NZ_BAAAQK010000003.1"/>
</dbReference>
<evidence type="ECO:0008006" key="4">
    <source>
        <dbReference type="Google" id="ProtNLM"/>
    </source>
</evidence>